<organism evidence="2 3">
    <name type="scientific">Solilutibacter tolerans</name>
    <dbReference type="NCBI Taxonomy" id="1604334"/>
    <lineage>
        <taxon>Bacteria</taxon>
        <taxon>Pseudomonadati</taxon>
        <taxon>Pseudomonadota</taxon>
        <taxon>Gammaproteobacteria</taxon>
        <taxon>Lysobacterales</taxon>
        <taxon>Lysobacteraceae</taxon>
        <taxon>Solilutibacter</taxon>
    </lineage>
</organism>
<evidence type="ECO:0000313" key="3">
    <source>
        <dbReference type="Proteomes" id="UP000241788"/>
    </source>
</evidence>
<evidence type="ECO:0000313" key="2">
    <source>
        <dbReference type="EMBL" id="SIQ04453.1"/>
    </source>
</evidence>
<accession>A0A1N6PJM1</accession>
<dbReference type="EMBL" id="FTLW01000001">
    <property type="protein sequence ID" value="SIQ04453.1"/>
    <property type="molecule type" value="Genomic_DNA"/>
</dbReference>
<keyword evidence="3" id="KW-1185">Reference proteome</keyword>
<dbReference type="RefSeq" id="WP_129582793.1">
    <property type="nucleotide sequence ID" value="NZ_FTLW01000001.1"/>
</dbReference>
<dbReference type="Proteomes" id="UP000241788">
    <property type="component" value="Unassembled WGS sequence"/>
</dbReference>
<proteinExistence type="predicted"/>
<dbReference type="OrthoDB" id="5956546at2"/>
<gene>
    <name evidence="2" type="ORF">SAMN05421546_0639</name>
</gene>
<protein>
    <submittedName>
        <fullName evidence="2">Uncharacterized protein</fullName>
    </submittedName>
</protein>
<dbReference type="STRING" id="1604334.SAMN05421546_0639"/>
<reference evidence="3" key="1">
    <citation type="submission" date="2017-01" db="EMBL/GenBank/DDBJ databases">
        <authorList>
            <person name="Varghese N."/>
            <person name="Submissions S."/>
        </authorList>
    </citation>
    <scope>NUCLEOTIDE SEQUENCE [LARGE SCALE GENOMIC DNA]</scope>
    <source>
        <strain evidence="3">UM1</strain>
    </source>
</reference>
<dbReference type="AlphaFoldDB" id="A0A1N6PJM1"/>
<name>A0A1N6PJM1_9GAMM</name>
<evidence type="ECO:0000256" key="1">
    <source>
        <dbReference type="SAM" id="MobiDB-lite"/>
    </source>
</evidence>
<sequence length="150" mass="16029">MIETKDEAPEATNWTGKSSGDVPVKQTIAPPVPMEVAAAQEPPKPAPEPAKPTVIAPDSGYAVFFFPAAIEALGAVVSPYLDTENGEPHMRCLEVDTGGAFIEVTLEVADKEGVMRRIELMFPASMVRLIMSVHSDGTFGFARPASPINY</sequence>
<feature type="region of interest" description="Disordered" evidence="1">
    <location>
        <begin position="1"/>
        <end position="52"/>
    </location>
</feature>